<sequence>MVKSPVNLDAVYSNNVGTFQKIANTVLPVKYPSKFFEEQFDDKANTTVFAQLGYFGEVAVGGVRAELIASKNGGVQSAGVYIQILAVLEAYRSKGLGTALLNYIEEQTKSHYQHKIFVHVAVDNQEALEWYQRKDFRIEGDVLPNYYKETSGSPDAYVLLKKV</sequence>
<gene>
    <name evidence="4" type="ORF">LADA_0C06392G</name>
</gene>
<evidence type="ECO:0000256" key="2">
    <source>
        <dbReference type="ARBA" id="ARBA00023315"/>
    </source>
</evidence>
<dbReference type="InterPro" id="IPR016181">
    <property type="entry name" value="Acyl_CoA_acyltransferase"/>
</dbReference>
<evidence type="ECO:0000259" key="3">
    <source>
        <dbReference type="PROSITE" id="PS51186"/>
    </source>
</evidence>
<keyword evidence="5" id="KW-1185">Reference proteome</keyword>
<reference evidence="5" key="1">
    <citation type="submission" date="2016-03" db="EMBL/GenBank/DDBJ databases">
        <authorList>
            <person name="Devillers H."/>
        </authorList>
    </citation>
    <scope>NUCLEOTIDE SEQUENCE [LARGE SCALE GENOMIC DNA]</scope>
</reference>
<dbReference type="PANTHER" id="PTHR42919:SF8">
    <property type="entry name" value="N-ALPHA-ACETYLTRANSFERASE 50"/>
    <property type="match status" value="1"/>
</dbReference>
<dbReference type="PROSITE" id="PS51186">
    <property type="entry name" value="GNAT"/>
    <property type="match status" value="1"/>
</dbReference>
<dbReference type="OrthoDB" id="47374at2759"/>
<evidence type="ECO:0000313" key="5">
    <source>
        <dbReference type="Proteomes" id="UP000190274"/>
    </source>
</evidence>
<dbReference type="CDD" id="cd04301">
    <property type="entry name" value="NAT_SF"/>
    <property type="match status" value="1"/>
</dbReference>
<dbReference type="Proteomes" id="UP000190274">
    <property type="component" value="Chromosome C"/>
</dbReference>
<proteinExistence type="predicted"/>
<keyword evidence="2" id="KW-0012">Acyltransferase</keyword>
<dbReference type="SUPFAM" id="SSF55729">
    <property type="entry name" value="Acyl-CoA N-acyltransferases (Nat)"/>
    <property type="match status" value="1"/>
</dbReference>
<dbReference type="Pfam" id="PF00583">
    <property type="entry name" value="Acetyltransf_1"/>
    <property type="match status" value="1"/>
</dbReference>
<evidence type="ECO:0000313" key="4">
    <source>
        <dbReference type="EMBL" id="SCU82571.1"/>
    </source>
</evidence>
<name>A0A1G4IZE0_9SACH</name>
<evidence type="ECO:0000256" key="1">
    <source>
        <dbReference type="ARBA" id="ARBA00022679"/>
    </source>
</evidence>
<dbReference type="InterPro" id="IPR051556">
    <property type="entry name" value="N-term/lysine_N-AcTrnsfr"/>
</dbReference>
<dbReference type="STRING" id="1266660.A0A1G4IZE0"/>
<dbReference type="EMBL" id="LT598459">
    <property type="protein sequence ID" value="SCU82571.1"/>
    <property type="molecule type" value="Genomic_DNA"/>
</dbReference>
<dbReference type="InterPro" id="IPR000182">
    <property type="entry name" value="GNAT_dom"/>
</dbReference>
<feature type="domain" description="N-acetyltransferase" evidence="3">
    <location>
        <begin position="1"/>
        <end position="163"/>
    </location>
</feature>
<dbReference type="GO" id="GO:0004596">
    <property type="term" value="F:protein-N-terminal amino-acid acetyltransferase activity"/>
    <property type="evidence" value="ECO:0007669"/>
    <property type="project" value="EnsemblFungi"/>
</dbReference>
<dbReference type="GO" id="GO:0031415">
    <property type="term" value="C:NatA complex"/>
    <property type="evidence" value="ECO:0007669"/>
    <property type="project" value="EnsemblFungi"/>
</dbReference>
<dbReference type="Gene3D" id="3.40.630.30">
    <property type="match status" value="1"/>
</dbReference>
<protein>
    <submittedName>
        <fullName evidence="4">LADA_0C06392g1_1</fullName>
    </submittedName>
</protein>
<accession>A0A1G4IZE0</accession>
<dbReference type="GO" id="GO:0007064">
    <property type="term" value="P:mitotic sister chromatid cohesion"/>
    <property type="evidence" value="ECO:0007669"/>
    <property type="project" value="TreeGrafter"/>
</dbReference>
<keyword evidence="1" id="KW-0808">Transferase</keyword>
<organism evidence="4 5">
    <name type="scientific">Lachancea dasiensis</name>
    <dbReference type="NCBI Taxonomy" id="1072105"/>
    <lineage>
        <taxon>Eukaryota</taxon>
        <taxon>Fungi</taxon>
        <taxon>Dikarya</taxon>
        <taxon>Ascomycota</taxon>
        <taxon>Saccharomycotina</taxon>
        <taxon>Saccharomycetes</taxon>
        <taxon>Saccharomycetales</taxon>
        <taxon>Saccharomycetaceae</taxon>
        <taxon>Lachancea</taxon>
    </lineage>
</organism>
<dbReference type="AlphaFoldDB" id="A0A1G4IZE0"/>
<dbReference type="PANTHER" id="PTHR42919">
    <property type="entry name" value="N-ALPHA-ACETYLTRANSFERASE"/>
    <property type="match status" value="1"/>
</dbReference>